<dbReference type="RefSeq" id="WP_006385697.1">
    <property type="nucleotide sequence ID" value="NZ_CABIYZ010000002.1"/>
</dbReference>
<evidence type="ECO:0000313" key="2">
    <source>
        <dbReference type="EMBL" id="MCZ8403486.1"/>
    </source>
</evidence>
<keyword evidence="1" id="KW-1133">Transmembrane helix</keyword>
<comment type="caution">
    <text evidence="2">The sequence shown here is derived from an EMBL/GenBank/DDBJ whole genome shotgun (WGS) entry which is preliminary data.</text>
</comment>
<evidence type="ECO:0000256" key="1">
    <source>
        <dbReference type="SAM" id="Phobius"/>
    </source>
</evidence>
<dbReference type="AlphaFoldDB" id="A0A0D6IPI9"/>
<organism evidence="2 3">
    <name type="scientific">Alcaligenes xylosoxydans xylosoxydans</name>
    <name type="common">Achromobacter xylosoxidans</name>
    <dbReference type="NCBI Taxonomy" id="85698"/>
    <lineage>
        <taxon>Bacteria</taxon>
        <taxon>Pseudomonadati</taxon>
        <taxon>Pseudomonadota</taxon>
        <taxon>Betaproteobacteria</taxon>
        <taxon>Burkholderiales</taxon>
        <taxon>Alcaligenaceae</taxon>
        <taxon>Achromobacter</taxon>
    </lineage>
</organism>
<gene>
    <name evidence="2" type="ORF">O9570_18680</name>
</gene>
<keyword evidence="1" id="KW-0812">Transmembrane</keyword>
<reference evidence="2" key="1">
    <citation type="submission" date="2022-12" db="EMBL/GenBank/DDBJ databases">
        <authorList>
            <person name="Voronina O.L."/>
            <person name="Kunda M.S."/>
            <person name="Ryzhova N."/>
            <person name="Aksenova E.I."/>
        </authorList>
    </citation>
    <scope>NUCLEOTIDE SEQUENCE</scope>
    <source>
        <strain evidence="2">SCCH136:Ach223948</strain>
    </source>
</reference>
<accession>A0A0D6IPI9</accession>
<evidence type="ECO:0000313" key="3">
    <source>
        <dbReference type="Proteomes" id="UP001141992"/>
    </source>
</evidence>
<dbReference type="Pfam" id="PF06805">
    <property type="entry name" value="Lambda_tail_I"/>
    <property type="match status" value="1"/>
</dbReference>
<protein>
    <submittedName>
        <fullName evidence="2">Tail assembly protein</fullName>
    </submittedName>
</protein>
<dbReference type="KEGG" id="axx:ERS451415_05572"/>
<dbReference type="EMBL" id="JAPZVI010000015">
    <property type="protein sequence ID" value="MCZ8403486.1"/>
    <property type="molecule type" value="Genomic_DNA"/>
</dbReference>
<dbReference type="GeneID" id="75273099"/>
<feature type="transmembrane region" description="Helical" evidence="1">
    <location>
        <begin position="94"/>
        <end position="118"/>
    </location>
</feature>
<accession>A0A0M7C012</accession>
<sequence>MNDKVRLVRLYGWLGKRFGREHRLAVASPAEAVRALCALLPGFEPALLASERRGVRFACFAGRRNLSQDELRHPVGADVIRIAPMLAGAKNGGLFQTMLGAVLIAAAAIYSGGVAAAFQAGGMVQATATMGLSMMLSGVAQMLSPQQRLLSAKDRPDNGASYNFNGPVNTTAQGNPVPLLYGEMFVGSATISAGIYSEDHV</sequence>
<dbReference type="InterPro" id="IPR010654">
    <property type="entry name" value="Phage_lambda_tail_I"/>
</dbReference>
<dbReference type="eggNOG" id="COG4723">
    <property type="taxonomic scope" value="Bacteria"/>
</dbReference>
<name>A0A0D6IPI9_ALCXX</name>
<dbReference type="Proteomes" id="UP001141992">
    <property type="component" value="Unassembled WGS sequence"/>
</dbReference>
<keyword evidence="1" id="KW-0472">Membrane</keyword>
<proteinExistence type="predicted"/>